<feature type="transmembrane region" description="Helical" evidence="7">
    <location>
        <begin position="257"/>
        <end position="279"/>
    </location>
</feature>
<keyword evidence="10" id="KW-1185">Reference proteome</keyword>
<dbReference type="PANTHER" id="PTHR43163:SF6">
    <property type="entry name" value="DIPEPTIDE TRANSPORT SYSTEM PERMEASE PROTEIN DPPB-RELATED"/>
    <property type="match status" value="1"/>
</dbReference>
<dbReference type="CDD" id="cd06261">
    <property type="entry name" value="TM_PBP2"/>
    <property type="match status" value="1"/>
</dbReference>
<gene>
    <name evidence="9" type="ORF">AVL62_03270</name>
</gene>
<proteinExistence type="inferred from homology"/>
<feature type="transmembrane region" description="Helical" evidence="7">
    <location>
        <begin position="230"/>
        <end position="250"/>
    </location>
</feature>
<feature type="transmembrane region" description="Helical" evidence="7">
    <location>
        <begin position="313"/>
        <end position="331"/>
    </location>
</feature>
<feature type="transmembrane region" description="Helical" evidence="7">
    <location>
        <begin position="433"/>
        <end position="460"/>
    </location>
</feature>
<evidence type="ECO:0000313" key="10">
    <source>
        <dbReference type="Proteomes" id="UP000054837"/>
    </source>
</evidence>
<dbReference type="InterPro" id="IPR035906">
    <property type="entry name" value="MetI-like_sf"/>
</dbReference>
<dbReference type="InterPro" id="IPR000515">
    <property type="entry name" value="MetI-like"/>
</dbReference>
<evidence type="ECO:0000256" key="7">
    <source>
        <dbReference type="RuleBase" id="RU363032"/>
    </source>
</evidence>
<comment type="subcellular location">
    <subcellularLocation>
        <location evidence="1 7">Cell membrane</location>
        <topology evidence="1 7">Multi-pass membrane protein</topology>
    </subcellularLocation>
</comment>
<sequence length="510" mass="55561">MLPFILRRIAISTLILFLGSVLMYVLTINSADPLQDLRESRAENREQLMQARIDNMGLDLPWWQRYLGWLTGVSKCFVLQCDLGTTRDGSDVNALLLSSAGASLRLVTVATFLAIFIGVALGVLSAIRQYSGFDYAITFGAFLFYSLPVFWAAVLLKDFGAIRFNNWIADPTVSTTATAVVALVFALALASVLGGSLRRQLVTGLVTFAVVFGLVFAFDQVTWWVQPALGLPLILVGALGALGFMLVMTVGLSNRKILYAGLVTIGLGLVSYVVTGPILEDPANWWVVFALLGVTVLVGLAVGWVMGGYERRTAMVVSVGTAIGMAFLVFMDRLLRGWAGFLELAGNRPVSTIGENRIIPERFTGDFWEGIFNWGVQLVLPTIVLTLISIASYSRYTRGSMLETINQDYIRTARSKGLSDRVVFTKHALRNALIPITTIVAFDFASLLGGAVITETIFGWRGLGAMFRLGLDTVDPNPVMAYYLVAGGAAVMMNMLADIAYASLDPRIRR</sequence>
<dbReference type="STRING" id="767452.AVL62_03270"/>
<accession>A0A0W8I6N5</accession>
<reference evidence="9 10" key="1">
    <citation type="submission" date="2015-12" db="EMBL/GenBank/DDBJ databases">
        <title>Serinicoccus chungangenesis strain CD08_5 genome sequencing and assembly.</title>
        <authorList>
            <person name="Chander A.M."/>
            <person name="Kaur G."/>
            <person name="Nair G.R."/>
            <person name="Dhawan D.K."/>
            <person name="Kochhar R.K."/>
            <person name="Mayilraj S."/>
            <person name="Bhadada S.K."/>
        </authorList>
    </citation>
    <scope>NUCLEOTIDE SEQUENCE [LARGE SCALE GENOMIC DNA]</scope>
    <source>
        <strain evidence="9 10">CD08_5</strain>
    </source>
</reference>
<feature type="transmembrane region" description="Helical" evidence="7">
    <location>
        <begin position="285"/>
        <end position="306"/>
    </location>
</feature>
<feature type="transmembrane region" description="Helical" evidence="7">
    <location>
        <begin position="136"/>
        <end position="156"/>
    </location>
</feature>
<dbReference type="AlphaFoldDB" id="A0A0W8I6N5"/>
<dbReference type="OrthoDB" id="5169641at2"/>
<feature type="transmembrane region" description="Helical" evidence="7">
    <location>
        <begin position="176"/>
        <end position="194"/>
    </location>
</feature>
<keyword evidence="3" id="KW-1003">Cell membrane</keyword>
<comment type="caution">
    <text evidence="9">The sequence shown here is derived from an EMBL/GenBank/DDBJ whole genome shotgun (WGS) entry which is preliminary data.</text>
</comment>
<evidence type="ECO:0000256" key="3">
    <source>
        <dbReference type="ARBA" id="ARBA00022475"/>
    </source>
</evidence>
<dbReference type="RefSeq" id="WP_058891002.1">
    <property type="nucleotide sequence ID" value="NZ_LQBL01000027.1"/>
</dbReference>
<evidence type="ECO:0000256" key="4">
    <source>
        <dbReference type="ARBA" id="ARBA00022692"/>
    </source>
</evidence>
<feature type="transmembrane region" description="Helical" evidence="7">
    <location>
        <begin position="371"/>
        <end position="393"/>
    </location>
</feature>
<evidence type="ECO:0000256" key="6">
    <source>
        <dbReference type="ARBA" id="ARBA00023136"/>
    </source>
</evidence>
<dbReference type="Pfam" id="PF00528">
    <property type="entry name" value="BPD_transp_1"/>
    <property type="match status" value="1"/>
</dbReference>
<keyword evidence="5 7" id="KW-1133">Transmembrane helix</keyword>
<comment type="similarity">
    <text evidence="7">Belongs to the binding-protein-dependent transport system permease family.</text>
</comment>
<dbReference type="Gene3D" id="1.10.3720.10">
    <property type="entry name" value="MetI-like"/>
    <property type="match status" value="1"/>
</dbReference>
<dbReference type="PANTHER" id="PTHR43163">
    <property type="entry name" value="DIPEPTIDE TRANSPORT SYSTEM PERMEASE PROTEIN DPPB-RELATED"/>
    <property type="match status" value="1"/>
</dbReference>
<evidence type="ECO:0000313" key="9">
    <source>
        <dbReference type="EMBL" id="KUG54270.1"/>
    </source>
</evidence>
<evidence type="ECO:0000256" key="1">
    <source>
        <dbReference type="ARBA" id="ARBA00004651"/>
    </source>
</evidence>
<keyword evidence="6 7" id="KW-0472">Membrane</keyword>
<name>A0A0W8I6N5_9MICO</name>
<keyword evidence="4 7" id="KW-0812">Transmembrane</keyword>
<feature type="transmembrane region" description="Helical" evidence="7">
    <location>
        <begin position="480"/>
        <end position="504"/>
    </location>
</feature>
<feature type="transmembrane region" description="Helical" evidence="7">
    <location>
        <begin position="9"/>
        <end position="28"/>
    </location>
</feature>
<evidence type="ECO:0000256" key="2">
    <source>
        <dbReference type="ARBA" id="ARBA00022448"/>
    </source>
</evidence>
<feature type="transmembrane region" description="Helical" evidence="7">
    <location>
        <begin position="201"/>
        <end position="218"/>
    </location>
</feature>
<dbReference type="GO" id="GO:0005886">
    <property type="term" value="C:plasma membrane"/>
    <property type="evidence" value="ECO:0007669"/>
    <property type="project" value="UniProtKB-SubCell"/>
</dbReference>
<feature type="transmembrane region" description="Helical" evidence="7">
    <location>
        <begin position="102"/>
        <end position="124"/>
    </location>
</feature>
<dbReference type="SUPFAM" id="SSF161098">
    <property type="entry name" value="MetI-like"/>
    <property type="match status" value="1"/>
</dbReference>
<dbReference type="EMBL" id="LQBL01000027">
    <property type="protein sequence ID" value="KUG54270.1"/>
    <property type="molecule type" value="Genomic_DNA"/>
</dbReference>
<evidence type="ECO:0000259" key="8">
    <source>
        <dbReference type="PROSITE" id="PS50928"/>
    </source>
</evidence>
<evidence type="ECO:0000256" key="5">
    <source>
        <dbReference type="ARBA" id="ARBA00022989"/>
    </source>
</evidence>
<protein>
    <submittedName>
        <fullName evidence="9">ABC transporter permease</fullName>
    </submittedName>
</protein>
<keyword evidence="2 7" id="KW-0813">Transport</keyword>
<dbReference type="GO" id="GO:0055085">
    <property type="term" value="P:transmembrane transport"/>
    <property type="evidence" value="ECO:0007669"/>
    <property type="project" value="InterPro"/>
</dbReference>
<organism evidence="9 10">
    <name type="scientific">Serinicoccus chungangensis</name>
    <dbReference type="NCBI Taxonomy" id="767452"/>
    <lineage>
        <taxon>Bacteria</taxon>
        <taxon>Bacillati</taxon>
        <taxon>Actinomycetota</taxon>
        <taxon>Actinomycetes</taxon>
        <taxon>Micrococcales</taxon>
        <taxon>Ornithinimicrobiaceae</taxon>
        <taxon>Serinicoccus</taxon>
    </lineage>
</organism>
<dbReference type="Proteomes" id="UP000054837">
    <property type="component" value="Unassembled WGS sequence"/>
</dbReference>
<dbReference type="PROSITE" id="PS50928">
    <property type="entry name" value="ABC_TM1"/>
    <property type="match status" value="1"/>
</dbReference>
<feature type="domain" description="ABC transmembrane type-1" evidence="8">
    <location>
        <begin position="100"/>
        <end position="497"/>
    </location>
</feature>